<proteinExistence type="inferred from homology"/>
<dbReference type="InterPro" id="IPR024370">
    <property type="entry name" value="PBP_domain"/>
</dbReference>
<keyword evidence="5 7" id="KW-0501">Molybdenum cofactor biosynthesis</keyword>
<dbReference type="NCBIfam" id="NF011068">
    <property type="entry name" value="PRK14498.1"/>
    <property type="match status" value="1"/>
</dbReference>
<dbReference type="Pfam" id="PF03453">
    <property type="entry name" value="MoeA_N"/>
    <property type="match status" value="1"/>
</dbReference>
<comment type="caution">
    <text evidence="9">The sequence shown here is derived from an EMBL/GenBank/DDBJ whole genome shotgun (WGS) entry which is preliminary data.</text>
</comment>
<evidence type="ECO:0000313" key="10">
    <source>
        <dbReference type="Proteomes" id="UP000811545"/>
    </source>
</evidence>
<dbReference type="GO" id="GO:0005829">
    <property type="term" value="C:cytosol"/>
    <property type="evidence" value="ECO:0007669"/>
    <property type="project" value="TreeGrafter"/>
</dbReference>
<evidence type="ECO:0000313" key="9">
    <source>
        <dbReference type="EMBL" id="MBT9144939.1"/>
    </source>
</evidence>
<comment type="catalytic activity">
    <reaction evidence="6">
        <text>adenylyl-molybdopterin + molybdate = Mo-molybdopterin + AMP + H(+)</text>
        <dbReference type="Rhea" id="RHEA:35047"/>
        <dbReference type="ChEBI" id="CHEBI:15378"/>
        <dbReference type="ChEBI" id="CHEBI:36264"/>
        <dbReference type="ChEBI" id="CHEBI:62727"/>
        <dbReference type="ChEBI" id="CHEBI:71302"/>
        <dbReference type="ChEBI" id="CHEBI:456215"/>
        <dbReference type="EC" id="2.10.1.1"/>
    </reaction>
</comment>
<keyword evidence="4 7" id="KW-0500">Molybdenum</keyword>
<dbReference type="SUPFAM" id="SSF63882">
    <property type="entry name" value="MoeA N-terminal region -like"/>
    <property type="match status" value="1"/>
</dbReference>
<evidence type="ECO:0000256" key="6">
    <source>
        <dbReference type="ARBA" id="ARBA00047317"/>
    </source>
</evidence>
<dbReference type="InterPro" id="IPR036688">
    <property type="entry name" value="MoeA_C_domain_IV_sf"/>
</dbReference>
<dbReference type="InterPro" id="IPR001453">
    <property type="entry name" value="MoaB/Mog_dom"/>
</dbReference>
<gene>
    <name evidence="9" type="primary">moeA</name>
    <name evidence="9" type="ORF">DDT42_00795</name>
</gene>
<dbReference type="PANTHER" id="PTHR10192:SF16">
    <property type="entry name" value="MOLYBDOPTERIN MOLYBDENUMTRANSFERASE"/>
    <property type="match status" value="1"/>
</dbReference>
<dbReference type="Pfam" id="PF03454">
    <property type="entry name" value="MoeA_C"/>
    <property type="match status" value="1"/>
</dbReference>
<dbReference type="InterPro" id="IPR036425">
    <property type="entry name" value="MoaB/Mog-like_dom_sf"/>
</dbReference>
<dbReference type="AlphaFoldDB" id="A0A9E2BKW3"/>
<dbReference type="CDD" id="cd00887">
    <property type="entry name" value="MoeA"/>
    <property type="match status" value="1"/>
</dbReference>
<dbReference type="InterPro" id="IPR005111">
    <property type="entry name" value="MoeA_C_domain_IV"/>
</dbReference>
<dbReference type="InterPro" id="IPR038987">
    <property type="entry name" value="MoeA-like"/>
</dbReference>
<dbReference type="GO" id="GO:0006777">
    <property type="term" value="P:Mo-molybdopterin cofactor biosynthetic process"/>
    <property type="evidence" value="ECO:0007669"/>
    <property type="project" value="UniProtKB-UniRule"/>
</dbReference>
<dbReference type="SMART" id="SM00852">
    <property type="entry name" value="MoCF_biosynth"/>
    <property type="match status" value="1"/>
</dbReference>
<organism evidence="9 10">
    <name type="scientific">Psychracetigena formicireducens</name>
    <dbReference type="NCBI Taxonomy" id="2986056"/>
    <lineage>
        <taxon>Bacteria</taxon>
        <taxon>Bacillati</taxon>
        <taxon>Candidatus Lithacetigenota</taxon>
        <taxon>Candidatus Psychracetigena</taxon>
    </lineage>
</organism>
<dbReference type="PANTHER" id="PTHR10192">
    <property type="entry name" value="MOLYBDOPTERIN BIOSYNTHESIS PROTEIN"/>
    <property type="match status" value="1"/>
</dbReference>
<evidence type="ECO:0000256" key="1">
    <source>
        <dbReference type="ARBA" id="ARBA00002901"/>
    </source>
</evidence>
<evidence type="ECO:0000256" key="2">
    <source>
        <dbReference type="ARBA" id="ARBA00005046"/>
    </source>
</evidence>
<sequence length="640" mass="70809">MKNKPSSTYAYLEEALKTWFEEVRLPLGAEAIPIEQSLGRITVEPVKAKISNPFYLQSALDGIAVSASSTMGARESYPIKLKQKVEAIQVNTGDPIPAGMDTVIPVEHILSQSENYFEINKSVNSGSGVRQIGEDIFESQVVVNTRELIKPQHIGLLAQAGIKEIAVLKKLKVGIIPTGDEIVSHTKESFKVGEIIDSNTPMLEALINSWGGTPVKFPLLPNKEAELSKGVEKAIQEMDILLLIAGSSKGLKDLVPEVLNSLGKLLIKGVAIKPGRPVALALVQNKPVINIPGYPVSAFIVSYLFLKPLLDSYNNGKCSVSPVIKAILARKVFKEVGVREFLRVALSYRNKQDTFFAYPLPRGAGVLSSLVLADGLVEIPENSEGLTEGEEVLVSMINQEYNSVLLKGNTVISGSQDLALEILNTYLRRESPELTLKLLSVGSLSGLNMFSRGLSDICGMHVLDEKTGDYNYHLLKELKVKSVLVNLTYREQGFLIKKSNPKNIREIKDLIRDDIRFVNRQRGAGTRILLDYLLNKEGISSEHIKGYSEEEFTHFGVAQRVKENQAEVGLGIKAIANIYNLDFITLHKERYDLLMTEEFINNKKGQLILKILQSSSFKEEIMTLGGYDTRKMGEVIWKSV</sequence>
<evidence type="ECO:0000256" key="4">
    <source>
        <dbReference type="ARBA" id="ARBA00022505"/>
    </source>
</evidence>
<comment type="function">
    <text evidence="1 7">Catalyzes the insertion of molybdate into adenylated molybdopterin with the concomitant release of AMP.</text>
</comment>
<keyword evidence="7" id="KW-0460">Magnesium</keyword>
<evidence type="ECO:0000256" key="5">
    <source>
        <dbReference type="ARBA" id="ARBA00023150"/>
    </source>
</evidence>
<dbReference type="Gene3D" id="3.40.980.10">
    <property type="entry name" value="MoaB/Mog-like domain"/>
    <property type="match status" value="1"/>
</dbReference>
<dbReference type="SUPFAM" id="SSF53218">
    <property type="entry name" value="Molybdenum cofactor biosynthesis proteins"/>
    <property type="match status" value="1"/>
</dbReference>
<comment type="pathway">
    <text evidence="2 7">Cofactor biosynthesis; molybdopterin biosynthesis.</text>
</comment>
<evidence type="ECO:0000256" key="3">
    <source>
        <dbReference type="ARBA" id="ARBA00010763"/>
    </source>
</evidence>
<dbReference type="PROSITE" id="PS01079">
    <property type="entry name" value="MOCF_BIOSYNTHESIS_2"/>
    <property type="match status" value="1"/>
</dbReference>
<dbReference type="InterPro" id="IPR008284">
    <property type="entry name" value="MoCF_biosynth_CS"/>
</dbReference>
<dbReference type="EMBL" id="QLTW01000033">
    <property type="protein sequence ID" value="MBT9144939.1"/>
    <property type="molecule type" value="Genomic_DNA"/>
</dbReference>
<dbReference type="Gene3D" id="3.90.105.10">
    <property type="entry name" value="Molybdopterin biosynthesis moea protein, domain 2"/>
    <property type="match status" value="1"/>
</dbReference>
<evidence type="ECO:0000256" key="7">
    <source>
        <dbReference type="RuleBase" id="RU365090"/>
    </source>
</evidence>
<dbReference type="InterPro" id="IPR036135">
    <property type="entry name" value="MoeA_linker/N_sf"/>
</dbReference>
<dbReference type="EC" id="2.10.1.1" evidence="7"/>
<dbReference type="SUPFAM" id="SSF53850">
    <property type="entry name" value="Periplasmic binding protein-like II"/>
    <property type="match status" value="1"/>
</dbReference>
<dbReference type="Gene3D" id="2.40.340.10">
    <property type="entry name" value="MoeA, C-terminal, domain IV"/>
    <property type="match status" value="1"/>
</dbReference>
<dbReference type="Pfam" id="PF12727">
    <property type="entry name" value="PBP_like"/>
    <property type="match status" value="1"/>
</dbReference>
<dbReference type="GO" id="GO:0061599">
    <property type="term" value="F:molybdopterin molybdotransferase activity"/>
    <property type="evidence" value="ECO:0007669"/>
    <property type="project" value="UniProtKB-UniRule"/>
</dbReference>
<feature type="domain" description="MoaB/Mog" evidence="8">
    <location>
        <begin position="174"/>
        <end position="312"/>
    </location>
</feature>
<accession>A0A9E2BKW3</accession>
<comment type="similarity">
    <text evidence="3 7">Belongs to the MoeA family.</text>
</comment>
<reference evidence="9 10" key="1">
    <citation type="journal article" date="2021" name="bioRxiv">
        <title>Unique metabolic strategies in Hadean analogues reveal hints for primordial physiology.</title>
        <authorList>
            <person name="Nobu M.K."/>
            <person name="Nakai R."/>
            <person name="Tamazawa S."/>
            <person name="Mori H."/>
            <person name="Toyoda A."/>
            <person name="Ijiri A."/>
            <person name="Suzuki S."/>
            <person name="Kurokawa K."/>
            <person name="Kamagata Y."/>
            <person name="Tamaki H."/>
        </authorList>
    </citation>
    <scope>NUCLEOTIDE SEQUENCE [LARGE SCALE GENOMIC DNA]</scope>
    <source>
        <strain evidence="9">BS525</strain>
    </source>
</reference>
<dbReference type="GO" id="GO:0046872">
    <property type="term" value="F:metal ion binding"/>
    <property type="evidence" value="ECO:0007669"/>
    <property type="project" value="UniProtKB-UniRule"/>
</dbReference>
<keyword evidence="7 9" id="KW-0808">Transferase</keyword>
<protein>
    <recommendedName>
        <fullName evidence="7">Molybdopterin molybdenumtransferase</fullName>
        <ecNumber evidence="7">2.10.1.1</ecNumber>
    </recommendedName>
</protein>
<dbReference type="Gene3D" id="3.40.190.10">
    <property type="entry name" value="Periplasmic binding protein-like II"/>
    <property type="match status" value="1"/>
</dbReference>
<dbReference type="SUPFAM" id="SSF63867">
    <property type="entry name" value="MoeA C-terminal domain-like"/>
    <property type="match status" value="1"/>
</dbReference>
<comment type="cofactor">
    <cofactor evidence="7">
        <name>Mg(2+)</name>
        <dbReference type="ChEBI" id="CHEBI:18420"/>
    </cofactor>
</comment>
<dbReference type="InterPro" id="IPR005110">
    <property type="entry name" value="MoeA_linker/N"/>
</dbReference>
<name>A0A9E2BKW3_PSYF1</name>
<keyword evidence="7" id="KW-0479">Metal-binding</keyword>
<evidence type="ECO:0000259" key="8">
    <source>
        <dbReference type="SMART" id="SM00852"/>
    </source>
</evidence>
<dbReference type="Gene3D" id="2.170.190.11">
    <property type="entry name" value="Molybdopterin biosynthesis moea protein, domain 3"/>
    <property type="match status" value="1"/>
</dbReference>
<dbReference type="Proteomes" id="UP000811545">
    <property type="component" value="Unassembled WGS sequence"/>
</dbReference>
<dbReference type="Pfam" id="PF00994">
    <property type="entry name" value="MoCF_biosynth"/>
    <property type="match status" value="1"/>
</dbReference>